<sequence length="293" mass="32683">MNLVTRLIQISVIESDHVRNEECGFEGNSDLYGLGIRLGVYFQWLSTLIVYGWYPEGRNELAEAYIIFVTAITITMIVATARAEPTHAVEILILTYIIFGGLITVSTIGFRKSHQKRIKLPSLEHFLAWTAVWGAAGIYCSWFWLKGIYSSFLETPCGTFAFIFAKVSLYNSSLIRFFAALSVILGSSNTIYILFAAMTAVLLYLDIDLPEPVAQELRGFSGYSNNEAQPTGGETANVYTIDSTGQLIPLIIGVVGLVRVSYISIRTWYKERQSVFMTNRDTRSDSEVAVPGF</sequence>
<feature type="transmembrane region" description="Helical" evidence="1">
    <location>
        <begin position="126"/>
        <end position="145"/>
    </location>
</feature>
<protein>
    <submittedName>
        <fullName evidence="2">Beta-ketoacyl synthase</fullName>
    </submittedName>
</protein>
<feature type="transmembrane region" description="Helical" evidence="1">
    <location>
        <begin position="151"/>
        <end position="170"/>
    </location>
</feature>
<keyword evidence="1" id="KW-0812">Transmembrane</keyword>
<keyword evidence="1" id="KW-0472">Membrane</keyword>
<feature type="transmembrane region" description="Helical" evidence="1">
    <location>
        <begin position="177"/>
        <end position="205"/>
    </location>
</feature>
<name>A0A9P5AD33_9HYPO</name>
<accession>A0A9P5AD33</accession>
<feature type="transmembrane region" description="Helical" evidence="1">
    <location>
        <begin position="247"/>
        <end position="265"/>
    </location>
</feature>
<gene>
    <name evidence="2" type="ORF">FBEOM_9763</name>
</gene>
<proteinExistence type="predicted"/>
<feature type="transmembrane region" description="Helical" evidence="1">
    <location>
        <begin position="87"/>
        <end position="105"/>
    </location>
</feature>
<dbReference type="AlphaFoldDB" id="A0A9P5AD33"/>
<keyword evidence="3" id="KW-1185">Reference proteome</keyword>
<reference evidence="2" key="1">
    <citation type="journal article" date="2017" name="Mycologia">
        <title>Fusarium algeriense, sp. nov., a novel toxigenic crown rot pathogen of durum wheat from Algeria is nested in the Fusarium burgessii species complex.</title>
        <authorList>
            <person name="Laraba I."/>
            <person name="Keddad A."/>
            <person name="Boureghda H."/>
            <person name="Abdallah N."/>
            <person name="Vaughan M.M."/>
            <person name="Proctor R.H."/>
            <person name="Busman M."/>
            <person name="O'Donnell K."/>
        </authorList>
    </citation>
    <scope>NUCLEOTIDE SEQUENCE</scope>
    <source>
        <strain evidence="2">NRRL 25174</strain>
    </source>
</reference>
<reference evidence="2" key="2">
    <citation type="submission" date="2020-02" db="EMBL/GenBank/DDBJ databases">
        <title>Identification and distribution of gene clusters putatively required for synthesis of sphingolipid metabolism inhibitors in phylogenetically diverse species of the filamentous fungus Fusarium.</title>
        <authorList>
            <person name="Kim H.-S."/>
            <person name="Busman M."/>
            <person name="Brown D.W."/>
            <person name="Divon H."/>
            <person name="Uhlig S."/>
            <person name="Proctor R.H."/>
        </authorList>
    </citation>
    <scope>NUCLEOTIDE SEQUENCE</scope>
    <source>
        <strain evidence="2">NRRL 25174</strain>
    </source>
</reference>
<comment type="caution">
    <text evidence="2">The sequence shown here is derived from an EMBL/GenBank/DDBJ whole genome shotgun (WGS) entry which is preliminary data.</text>
</comment>
<organism evidence="2 3">
    <name type="scientific">Fusarium beomiforme</name>
    <dbReference type="NCBI Taxonomy" id="44412"/>
    <lineage>
        <taxon>Eukaryota</taxon>
        <taxon>Fungi</taxon>
        <taxon>Dikarya</taxon>
        <taxon>Ascomycota</taxon>
        <taxon>Pezizomycotina</taxon>
        <taxon>Sordariomycetes</taxon>
        <taxon>Hypocreomycetidae</taxon>
        <taxon>Hypocreales</taxon>
        <taxon>Nectriaceae</taxon>
        <taxon>Fusarium</taxon>
        <taxon>Fusarium burgessii species complex</taxon>
    </lineage>
</organism>
<evidence type="ECO:0000313" key="2">
    <source>
        <dbReference type="EMBL" id="KAF4336376.1"/>
    </source>
</evidence>
<feature type="transmembrane region" description="Helical" evidence="1">
    <location>
        <begin position="34"/>
        <end position="54"/>
    </location>
</feature>
<evidence type="ECO:0000313" key="3">
    <source>
        <dbReference type="Proteomes" id="UP000730481"/>
    </source>
</evidence>
<dbReference type="EMBL" id="PVQB02000500">
    <property type="protein sequence ID" value="KAF4336376.1"/>
    <property type="molecule type" value="Genomic_DNA"/>
</dbReference>
<dbReference type="Proteomes" id="UP000730481">
    <property type="component" value="Unassembled WGS sequence"/>
</dbReference>
<feature type="transmembrane region" description="Helical" evidence="1">
    <location>
        <begin position="61"/>
        <end position="81"/>
    </location>
</feature>
<keyword evidence="1" id="KW-1133">Transmembrane helix</keyword>
<evidence type="ECO:0000256" key="1">
    <source>
        <dbReference type="SAM" id="Phobius"/>
    </source>
</evidence>
<dbReference type="OrthoDB" id="3945378at2759"/>